<evidence type="ECO:0000313" key="2">
    <source>
        <dbReference type="EnsemblMetazoa" id="tetur12g01710.1"/>
    </source>
</evidence>
<protein>
    <submittedName>
        <fullName evidence="2">Uncharacterized protein</fullName>
    </submittedName>
</protein>
<dbReference type="Proteomes" id="UP000015104">
    <property type="component" value="Unassembled WGS sequence"/>
</dbReference>
<reference evidence="3" key="1">
    <citation type="submission" date="2011-08" db="EMBL/GenBank/DDBJ databases">
        <authorList>
            <person name="Rombauts S."/>
        </authorList>
    </citation>
    <scope>NUCLEOTIDE SEQUENCE</scope>
    <source>
        <strain evidence="3">London</strain>
    </source>
</reference>
<evidence type="ECO:0000256" key="1">
    <source>
        <dbReference type="SAM" id="MobiDB-lite"/>
    </source>
</evidence>
<accession>T1KIK6</accession>
<proteinExistence type="predicted"/>
<name>T1KIK6_TETUR</name>
<dbReference type="EMBL" id="CAEY01000114">
    <property type="status" value="NOT_ANNOTATED_CDS"/>
    <property type="molecule type" value="Genomic_DNA"/>
</dbReference>
<feature type="region of interest" description="Disordered" evidence="1">
    <location>
        <begin position="8"/>
        <end position="28"/>
    </location>
</feature>
<dbReference type="HOGENOM" id="CLU_3176009_0_0_1"/>
<sequence length="271" mass="32166">MIYWFGKKEQKRKPSNKNQRNNKHDSQSIKAIHNISVEESQYYFNVEIQKLQEYQLVLISSSRKQSNQDQEGKSVIRKDFTFLYLTRSYLKSHENQKTIIKLTNNNDNKMINLTKANKSVFFYFHRVTWYYPWWKDEDEDETRLGRRRRLSFPLIISIVLTCDSYDKSEQEMEMETDSKNDKSLSNSYYFDEKHPTTGKLLKLTKKPGKVTRNYIYTNGSHYIDMITDDIHIGHIMNSNHLLLKSIGQNFWLASSSSPSVFHSTLSLMVQK</sequence>
<reference evidence="2" key="2">
    <citation type="submission" date="2015-06" db="UniProtKB">
        <authorList>
            <consortium name="EnsemblMetazoa"/>
        </authorList>
    </citation>
    <scope>IDENTIFICATION</scope>
</reference>
<keyword evidence="3" id="KW-1185">Reference proteome</keyword>
<dbReference type="EnsemblMetazoa" id="tetur12g01710.1">
    <property type="protein sequence ID" value="tetur12g01710.1"/>
    <property type="gene ID" value="tetur12g01710"/>
</dbReference>
<dbReference type="AlphaFoldDB" id="T1KIK6"/>
<evidence type="ECO:0000313" key="3">
    <source>
        <dbReference type="Proteomes" id="UP000015104"/>
    </source>
</evidence>
<organism evidence="2 3">
    <name type="scientific">Tetranychus urticae</name>
    <name type="common">Two-spotted spider mite</name>
    <dbReference type="NCBI Taxonomy" id="32264"/>
    <lineage>
        <taxon>Eukaryota</taxon>
        <taxon>Metazoa</taxon>
        <taxon>Ecdysozoa</taxon>
        <taxon>Arthropoda</taxon>
        <taxon>Chelicerata</taxon>
        <taxon>Arachnida</taxon>
        <taxon>Acari</taxon>
        <taxon>Acariformes</taxon>
        <taxon>Trombidiformes</taxon>
        <taxon>Prostigmata</taxon>
        <taxon>Eleutherengona</taxon>
        <taxon>Raphignathae</taxon>
        <taxon>Tetranychoidea</taxon>
        <taxon>Tetranychidae</taxon>
        <taxon>Tetranychus</taxon>
    </lineage>
</organism>